<evidence type="ECO:0000256" key="1">
    <source>
        <dbReference type="SAM" id="SignalP"/>
    </source>
</evidence>
<feature type="chain" id="PRO_5044802320" evidence="1">
    <location>
        <begin position="22"/>
        <end position="128"/>
    </location>
</feature>
<protein>
    <submittedName>
        <fullName evidence="2">Uncharacterized protein</fullName>
    </submittedName>
</protein>
<gene>
    <name evidence="2" type="ORF">ACJMK2_040134</name>
</gene>
<name>A0ABD3WF39_SINWO</name>
<organism evidence="2 3">
    <name type="scientific">Sinanodonta woodiana</name>
    <name type="common">Chinese pond mussel</name>
    <name type="synonym">Anodonta woodiana</name>
    <dbReference type="NCBI Taxonomy" id="1069815"/>
    <lineage>
        <taxon>Eukaryota</taxon>
        <taxon>Metazoa</taxon>
        <taxon>Spiralia</taxon>
        <taxon>Lophotrochozoa</taxon>
        <taxon>Mollusca</taxon>
        <taxon>Bivalvia</taxon>
        <taxon>Autobranchia</taxon>
        <taxon>Heteroconchia</taxon>
        <taxon>Palaeoheterodonta</taxon>
        <taxon>Unionida</taxon>
        <taxon>Unionoidea</taxon>
        <taxon>Unionidae</taxon>
        <taxon>Unioninae</taxon>
        <taxon>Sinanodonta</taxon>
    </lineage>
</organism>
<keyword evidence="3" id="KW-1185">Reference proteome</keyword>
<dbReference type="Proteomes" id="UP001634394">
    <property type="component" value="Unassembled WGS sequence"/>
</dbReference>
<dbReference type="AlphaFoldDB" id="A0ABD3WF39"/>
<comment type="caution">
    <text evidence="2">The sequence shown here is derived from an EMBL/GenBank/DDBJ whole genome shotgun (WGS) entry which is preliminary data.</text>
</comment>
<keyword evidence="1" id="KW-0732">Signal</keyword>
<reference evidence="2 3" key="1">
    <citation type="submission" date="2024-11" db="EMBL/GenBank/DDBJ databases">
        <title>Chromosome-level genome assembly of the freshwater bivalve Anodonta woodiana.</title>
        <authorList>
            <person name="Chen X."/>
        </authorList>
    </citation>
    <scope>NUCLEOTIDE SEQUENCE [LARGE SCALE GENOMIC DNA]</scope>
    <source>
        <strain evidence="2">MN2024</strain>
        <tissue evidence="2">Gills</tissue>
    </source>
</reference>
<sequence length="128" mass="14662">MNLTPIWTCLIIFGLGNIVSGISRDKEFSPVLRKSMLYRLLKETANDTRQTQFATRQRHTDALINMHDTPDEIRNDDLYGVMKKSTPNHMFFIGRNIIPRQTRLAQFGSMLLPSNYESNPGSGVLRYG</sequence>
<feature type="signal peptide" evidence="1">
    <location>
        <begin position="1"/>
        <end position="21"/>
    </location>
</feature>
<dbReference type="EMBL" id="JBJQND010000007">
    <property type="protein sequence ID" value="KAL3872191.1"/>
    <property type="molecule type" value="Genomic_DNA"/>
</dbReference>
<accession>A0ABD3WF39</accession>
<proteinExistence type="predicted"/>
<evidence type="ECO:0000313" key="2">
    <source>
        <dbReference type="EMBL" id="KAL3872191.1"/>
    </source>
</evidence>
<evidence type="ECO:0000313" key="3">
    <source>
        <dbReference type="Proteomes" id="UP001634394"/>
    </source>
</evidence>